<evidence type="ECO:0000313" key="3">
    <source>
        <dbReference type="Proteomes" id="UP000724148"/>
    </source>
</evidence>
<protein>
    <submittedName>
        <fullName evidence="2">Glycosyltransferase</fullName>
    </submittedName>
</protein>
<dbReference type="AlphaFoldDB" id="A0A931SCU1"/>
<accession>A0A931SCU1</accession>
<dbReference type="PANTHER" id="PTHR10859:SF91">
    <property type="entry name" value="DOLICHYL-PHOSPHATE BETA-GLUCOSYLTRANSFERASE"/>
    <property type="match status" value="1"/>
</dbReference>
<dbReference type="EMBL" id="JACOZA010000071">
    <property type="protein sequence ID" value="MBI2097006.1"/>
    <property type="molecule type" value="Genomic_DNA"/>
</dbReference>
<dbReference type="InterPro" id="IPR029044">
    <property type="entry name" value="Nucleotide-diphossugar_trans"/>
</dbReference>
<organism evidence="2 3">
    <name type="scientific">Candidatus Sungiibacteriota bacterium</name>
    <dbReference type="NCBI Taxonomy" id="2750080"/>
    <lineage>
        <taxon>Bacteria</taxon>
        <taxon>Candidatus Sungiibacteriota</taxon>
    </lineage>
</organism>
<dbReference type="Gene3D" id="3.90.550.10">
    <property type="entry name" value="Spore Coat Polysaccharide Biosynthesis Protein SpsA, Chain A"/>
    <property type="match status" value="1"/>
</dbReference>
<dbReference type="PANTHER" id="PTHR10859">
    <property type="entry name" value="GLYCOSYL TRANSFERASE"/>
    <property type="match status" value="1"/>
</dbReference>
<dbReference type="InterPro" id="IPR001173">
    <property type="entry name" value="Glyco_trans_2-like"/>
</dbReference>
<dbReference type="Pfam" id="PF00535">
    <property type="entry name" value="Glycos_transf_2"/>
    <property type="match status" value="1"/>
</dbReference>
<proteinExistence type="predicted"/>
<evidence type="ECO:0000259" key="1">
    <source>
        <dbReference type="Pfam" id="PF00535"/>
    </source>
</evidence>
<feature type="domain" description="Glycosyltransferase 2-like" evidence="1">
    <location>
        <begin position="4"/>
        <end position="132"/>
    </location>
</feature>
<reference evidence="2" key="1">
    <citation type="submission" date="2020-07" db="EMBL/GenBank/DDBJ databases">
        <title>Huge and variable diversity of episymbiotic CPR bacteria and DPANN archaea in groundwater ecosystems.</title>
        <authorList>
            <person name="He C.Y."/>
            <person name="Keren R."/>
            <person name="Whittaker M."/>
            <person name="Farag I.F."/>
            <person name="Doudna J."/>
            <person name="Cate J.H.D."/>
            <person name="Banfield J.F."/>
        </authorList>
    </citation>
    <scope>NUCLEOTIDE SEQUENCE</scope>
    <source>
        <strain evidence="2">NC_groundwater_193_Ag_S-0.1um_51_7</strain>
    </source>
</reference>
<dbReference type="GO" id="GO:0006487">
    <property type="term" value="P:protein N-linked glycosylation"/>
    <property type="evidence" value="ECO:0007669"/>
    <property type="project" value="TreeGrafter"/>
</dbReference>
<comment type="caution">
    <text evidence="2">The sequence shown here is derived from an EMBL/GenBank/DDBJ whole genome shotgun (WGS) entry which is preliminary data.</text>
</comment>
<dbReference type="SUPFAM" id="SSF53448">
    <property type="entry name" value="Nucleotide-diphospho-sugar transferases"/>
    <property type="match status" value="1"/>
</dbReference>
<dbReference type="Proteomes" id="UP000724148">
    <property type="component" value="Unassembled WGS sequence"/>
</dbReference>
<sequence length="242" mass="27506">MRLSWIIPTYNEERRIEKTVREVESYLRPKGFQYEILVVDNGSRDRTSSIIENLRSEIPSLRLLHGTVPGKGGAVKRGMLDAKGDIRLFSDADNSTSPDHFDKMEPLFAKGCEVAVSSRDPKDAAGAGRDIKEPVYREMLGNLGNIIIQTFGVWGIWDTQNGFKACTAAAADKIFSQMKIRGFAFDIEMLALAKRYNYKLCVIPVKWRFDPDSKVTLTAYLSVFLDVFRIRWNLIRGVYARQ</sequence>
<evidence type="ECO:0000313" key="2">
    <source>
        <dbReference type="EMBL" id="MBI2097006.1"/>
    </source>
</evidence>
<name>A0A931SCU1_9BACT</name>
<gene>
    <name evidence="2" type="ORF">HYT40_02545</name>
</gene>